<reference evidence="4 5" key="1">
    <citation type="journal article" date="2020" name="Cell Host Microbe">
        <title>Functional and Genomic Variation between Human-Derived Isolates of Lachnospiraceae Reveals Inter- and Intra-Species Diversity.</title>
        <authorList>
            <person name="Sorbara M.T."/>
            <person name="Littmann E.R."/>
            <person name="Fontana E."/>
            <person name="Moody T.U."/>
            <person name="Kohout C.E."/>
            <person name="Gjonbalaj M."/>
            <person name="Eaton V."/>
            <person name="Seok R."/>
            <person name="Leiner I.M."/>
            <person name="Pamer E.G."/>
        </authorList>
    </citation>
    <scope>NUCLEOTIDE SEQUENCE [LARGE SCALE GENOMIC DNA]</scope>
    <source>
        <strain evidence="4 5">MSK.1.17</strain>
    </source>
</reference>
<comment type="caution">
    <text evidence="3">The sequence shown here is derived from an EMBL/GenBank/DDBJ whole genome shotgun (WGS) entry which is preliminary data.</text>
</comment>
<dbReference type="Proteomes" id="UP001299608">
    <property type="component" value="Unassembled WGS sequence"/>
</dbReference>
<feature type="domain" description="DUF1468" evidence="2">
    <location>
        <begin position="11"/>
        <end position="160"/>
    </location>
</feature>
<reference evidence="4" key="2">
    <citation type="submission" date="2020-02" db="EMBL/GenBank/DDBJ databases">
        <authorList>
            <person name="Littmann E."/>
            <person name="Sorbara M."/>
        </authorList>
    </citation>
    <scope>NUCLEOTIDE SEQUENCE</scope>
    <source>
        <strain evidence="4">MSK.1.17</strain>
    </source>
</reference>
<reference evidence="3" key="3">
    <citation type="submission" date="2022-01" db="EMBL/GenBank/DDBJ databases">
        <title>Collection of gut derived symbiotic bacterial strains cultured from healthy donors.</title>
        <authorList>
            <person name="Lin H."/>
            <person name="Kohout C."/>
            <person name="Waligurski E."/>
            <person name="Pamer E.G."/>
        </authorList>
    </citation>
    <scope>NUCLEOTIDE SEQUENCE</scope>
    <source>
        <strain evidence="3">DFI.6.55</strain>
    </source>
</reference>
<feature type="transmembrane region" description="Helical" evidence="1">
    <location>
        <begin position="94"/>
        <end position="127"/>
    </location>
</feature>
<keyword evidence="1" id="KW-0472">Membrane</keyword>
<keyword evidence="1" id="KW-0812">Transmembrane</keyword>
<sequence length="160" mass="17758">MENNNKMKDFISSAVIFSLSLYVLFEGYNIYTKSGKLLYLSPALIPLMLGTILLVLSIVLFTGSLKEGGLQARAAELKAWSGEVKADRGTMRMLVGVVLMGLYTFVLLGMLPFWLATFLFMLLLMYFLEAGSIVKIVVISVLVTGLVIFLFQVCFRVPLP</sequence>
<dbReference type="EMBL" id="JAKNGE010000009">
    <property type="protein sequence ID" value="MCG4745538.1"/>
    <property type="molecule type" value="Genomic_DNA"/>
</dbReference>
<gene>
    <name evidence="4" type="ORF">G5B36_03000</name>
    <name evidence="3" type="ORF">L0N08_08975</name>
</gene>
<evidence type="ECO:0000313" key="5">
    <source>
        <dbReference type="Proteomes" id="UP000669239"/>
    </source>
</evidence>
<evidence type="ECO:0000259" key="2">
    <source>
        <dbReference type="Pfam" id="PF07331"/>
    </source>
</evidence>
<dbReference type="Pfam" id="PF07331">
    <property type="entry name" value="TctB"/>
    <property type="match status" value="1"/>
</dbReference>
<feature type="transmembrane region" description="Helical" evidence="1">
    <location>
        <begin position="133"/>
        <end position="155"/>
    </location>
</feature>
<dbReference type="InterPro" id="IPR009936">
    <property type="entry name" value="DUF1468"/>
</dbReference>
<dbReference type="RefSeq" id="WP_165640715.1">
    <property type="nucleotide sequence ID" value="NZ_BAABZL010000001.1"/>
</dbReference>
<dbReference type="GeneID" id="97204412"/>
<dbReference type="EMBL" id="JAAITT010000003">
    <property type="protein sequence ID" value="NSJ47668.1"/>
    <property type="molecule type" value="Genomic_DNA"/>
</dbReference>
<keyword evidence="1" id="KW-1133">Transmembrane helix</keyword>
<evidence type="ECO:0000313" key="6">
    <source>
        <dbReference type="Proteomes" id="UP001299608"/>
    </source>
</evidence>
<keyword evidence="5" id="KW-1185">Reference proteome</keyword>
<evidence type="ECO:0000313" key="3">
    <source>
        <dbReference type="EMBL" id="MCG4745538.1"/>
    </source>
</evidence>
<evidence type="ECO:0000313" key="4">
    <source>
        <dbReference type="EMBL" id="NSJ47668.1"/>
    </source>
</evidence>
<dbReference type="Proteomes" id="UP000669239">
    <property type="component" value="Unassembled WGS sequence"/>
</dbReference>
<protein>
    <submittedName>
        <fullName evidence="3">Tripartite tricarboxylate transporter TctB family protein</fullName>
    </submittedName>
</protein>
<proteinExistence type="predicted"/>
<feature type="transmembrane region" description="Helical" evidence="1">
    <location>
        <begin position="43"/>
        <end position="63"/>
    </location>
</feature>
<feature type="transmembrane region" description="Helical" evidence="1">
    <location>
        <begin position="12"/>
        <end position="31"/>
    </location>
</feature>
<evidence type="ECO:0000256" key="1">
    <source>
        <dbReference type="SAM" id="Phobius"/>
    </source>
</evidence>
<name>A0AAW5C056_9FIRM</name>
<dbReference type="AlphaFoldDB" id="A0AAW5C056"/>
<organism evidence="3 6">
    <name type="scientific">Enterocloster aldenensis</name>
    <dbReference type="NCBI Taxonomy" id="358742"/>
    <lineage>
        <taxon>Bacteria</taxon>
        <taxon>Bacillati</taxon>
        <taxon>Bacillota</taxon>
        <taxon>Clostridia</taxon>
        <taxon>Lachnospirales</taxon>
        <taxon>Lachnospiraceae</taxon>
        <taxon>Enterocloster</taxon>
    </lineage>
</organism>
<accession>A0AAW5C056</accession>